<accession>A0A7R7FRV5</accession>
<name>A0A7R7FRV5_9BACT</name>
<reference evidence="1 2" key="1">
    <citation type="submission" date="2020-06" db="EMBL/GenBank/DDBJ databases">
        <title>Interaction of electrochemicaly active bacteria, Geobacter bremensis R4 on different carbon anode.</title>
        <authorList>
            <person name="Meng L."/>
            <person name="Yoshida N."/>
        </authorList>
    </citation>
    <scope>NUCLEOTIDE SEQUENCE [LARGE SCALE GENOMIC DNA]</scope>
    <source>
        <strain evidence="1 2">R4</strain>
    </source>
</reference>
<evidence type="ECO:0000313" key="2">
    <source>
        <dbReference type="Proteomes" id="UP000515472"/>
    </source>
</evidence>
<sequence length="44" mass="4944">MSAIEIPDRQRRAFPSFTASFGLETKGKLERAPVQAIPTKRRNA</sequence>
<dbReference type="AlphaFoldDB" id="A0A7R7FRV5"/>
<dbReference type="Proteomes" id="UP000515472">
    <property type="component" value="Chromosome"/>
</dbReference>
<gene>
    <name evidence="1" type="ORF">GEOBRER4_n0549</name>
</gene>
<keyword evidence="2" id="KW-1185">Reference proteome</keyword>
<evidence type="ECO:0000313" key="1">
    <source>
        <dbReference type="EMBL" id="BCO11187.1"/>
    </source>
</evidence>
<dbReference type="EMBL" id="AP023213">
    <property type="protein sequence ID" value="BCO11187.1"/>
    <property type="molecule type" value="Genomic_DNA"/>
</dbReference>
<proteinExistence type="predicted"/>
<organism evidence="1 2">
    <name type="scientific">Citrifermentans bremense</name>
    <dbReference type="NCBI Taxonomy" id="60035"/>
    <lineage>
        <taxon>Bacteria</taxon>
        <taxon>Pseudomonadati</taxon>
        <taxon>Thermodesulfobacteriota</taxon>
        <taxon>Desulfuromonadia</taxon>
        <taxon>Geobacterales</taxon>
        <taxon>Geobacteraceae</taxon>
        <taxon>Citrifermentans</taxon>
    </lineage>
</organism>
<protein>
    <submittedName>
        <fullName evidence="1">Uncharacterized protein</fullName>
    </submittedName>
</protein>